<evidence type="ECO:0000313" key="5">
    <source>
        <dbReference type="Proteomes" id="UP000199437"/>
    </source>
</evidence>
<dbReference type="GeneID" id="99985082"/>
<evidence type="ECO:0000256" key="2">
    <source>
        <dbReference type="ARBA" id="ARBA00022723"/>
    </source>
</evidence>
<evidence type="ECO:0000256" key="1">
    <source>
        <dbReference type="ARBA" id="ARBA00008635"/>
    </source>
</evidence>
<dbReference type="AlphaFoldDB" id="A0A1I0MFM9"/>
<organism evidence="4 5">
    <name type="scientific">Roseivirga pacifica</name>
    <dbReference type="NCBI Taxonomy" id="1267423"/>
    <lineage>
        <taxon>Bacteria</taxon>
        <taxon>Pseudomonadati</taxon>
        <taxon>Bacteroidota</taxon>
        <taxon>Cytophagia</taxon>
        <taxon>Cytophagales</taxon>
        <taxon>Roseivirgaceae</taxon>
        <taxon>Roseivirga</taxon>
    </lineage>
</organism>
<sequence length="147" mass="16878">MKAHYQKLFAYNTWANDRFAEVIGQMKVSDTEILRLFSHIANAQVIWLERLQDQYNTVGVWDEYNTEKAIEMAKESSLALETFVSQAEAFDNTVVYKNSKGHQFETGASDILTHVANHGTHHRGQIATLLRKKEITPPASDFIFFVR</sequence>
<feature type="binding site" evidence="3">
    <location>
        <position position="122"/>
    </location>
    <ligand>
        <name>a divalent metal cation</name>
        <dbReference type="ChEBI" id="CHEBI:60240"/>
    </ligand>
</feature>
<feature type="binding site" evidence="3">
    <location>
        <position position="118"/>
    </location>
    <ligand>
        <name>a divalent metal cation</name>
        <dbReference type="ChEBI" id="CHEBI:60240"/>
    </ligand>
</feature>
<keyword evidence="2 3" id="KW-0479">Metal-binding</keyword>
<dbReference type="SUPFAM" id="SSF109854">
    <property type="entry name" value="DinB/YfiT-like putative metalloenzymes"/>
    <property type="match status" value="1"/>
</dbReference>
<name>A0A1I0MFM9_9BACT</name>
<gene>
    <name evidence="4" type="ORF">SAMN05216290_0319</name>
</gene>
<evidence type="ECO:0000256" key="3">
    <source>
        <dbReference type="PIRSR" id="PIRSR607837-1"/>
    </source>
</evidence>
<dbReference type="GO" id="GO:0046872">
    <property type="term" value="F:metal ion binding"/>
    <property type="evidence" value="ECO:0007669"/>
    <property type="project" value="UniProtKB-KW"/>
</dbReference>
<dbReference type="STRING" id="1267423.SAMN05216290_0319"/>
<dbReference type="InterPro" id="IPR034660">
    <property type="entry name" value="DinB/YfiT-like"/>
</dbReference>
<dbReference type="OrthoDB" id="9811413at2"/>
<reference evidence="5" key="1">
    <citation type="submission" date="2016-10" db="EMBL/GenBank/DDBJ databases">
        <authorList>
            <person name="Varghese N."/>
            <person name="Submissions S."/>
        </authorList>
    </citation>
    <scope>NUCLEOTIDE SEQUENCE [LARGE SCALE GENOMIC DNA]</scope>
    <source>
        <strain evidence="5">CGMCC 1.12402</strain>
    </source>
</reference>
<dbReference type="PANTHER" id="PTHR37302:SF3">
    <property type="entry name" value="DAMAGE-INDUCIBLE PROTEIN DINB"/>
    <property type="match status" value="1"/>
</dbReference>
<feature type="binding site" evidence="3">
    <location>
        <position position="39"/>
    </location>
    <ligand>
        <name>a divalent metal cation</name>
        <dbReference type="ChEBI" id="CHEBI:60240"/>
    </ligand>
</feature>
<dbReference type="PANTHER" id="PTHR37302">
    <property type="entry name" value="SLR1116 PROTEIN"/>
    <property type="match status" value="1"/>
</dbReference>
<evidence type="ECO:0000313" key="4">
    <source>
        <dbReference type="EMBL" id="SEV86580.1"/>
    </source>
</evidence>
<dbReference type="InterPro" id="IPR007837">
    <property type="entry name" value="DinB"/>
</dbReference>
<protein>
    <submittedName>
        <fullName evidence="4">Uncharacterized damage-inducible protein DinB (Forms a four-helix bundle)</fullName>
    </submittedName>
</protein>
<proteinExistence type="inferred from homology"/>
<dbReference type="EMBL" id="FOIR01000001">
    <property type="protein sequence ID" value="SEV86580.1"/>
    <property type="molecule type" value="Genomic_DNA"/>
</dbReference>
<dbReference type="Gene3D" id="1.20.120.450">
    <property type="entry name" value="dinb family like domain"/>
    <property type="match status" value="1"/>
</dbReference>
<keyword evidence="5" id="KW-1185">Reference proteome</keyword>
<dbReference type="RefSeq" id="WP_090256643.1">
    <property type="nucleotide sequence ID" value="NZ_FOIR01000001.1"/>
</dbReference>
<accession>A0A1I0MFM9</accession>
<dbReference type="Pfam" id="PF05163">
    <property type="entry name" value="DinB"/>
    <property type="match status" value="1"/>
</dbReference>
<dbReference type="Proteomes" id="UP000199437">
    <property type="component" value="Unassembled WGS sequence"/>
</dbReference>
<comment type="similarity">
    <text evidence="1">Belongs to the DinB family.</text>
</comment>